<dbReference type="GeneID" id="14696338"/>
<evidence type="ECO:0000313" key="1">
    <source>
        <dbReference type="EMBL" id="GAB69796.1"/>
    </source>
</evidence>
<dbReference type="KEGG" id="pcy:PCYB_005450"/>
<protein>
    <recommendedName>
        <fullName evidence="3">CYIR protein</fullName>
    </recommendedName>
</protein>
<dbReference type="VEuPathDB" id="PlasmoDB:PCYB_005450"/>
<dbReference type="AlphaFoldDB" id="K6UFB2"/>
<dbReference type="RefSeq" id="XP_004228014.1">
    <property type="nucleotide sequence ID" value="XM_004227966.1"/>
</dbReference>
<reference evidence="1 2" key="1">
    <citation type="journal article" date="2012" name="Nat. Genet.">
        <title>Plasmodium cynomolgi genome sequences provide insight into Plasmodium vivax and the monkey malaria clade.</title>
        <authorList>
            <person name="Tachibana S."/>
            <person name="Sullivan S.A."/>
            <person name="Kawai S."/>
            <person name="Nakamura S."/>
            <person name="Kim H.R."/>
            <person name="Goto N."/>
            <person name="Arisue N."/>
            <person name="Palacpac N.M.Q."/>
            <person name="Honma H."/>
            <person name="Yagi M."/>
            <person name="Tougan T."/>
            <person name="Katakai Y."/>
            <person name="Kaneko O."/>
            <person name="Mita T."/>
            <person name="Kita K."/>
            <person name="Yasutomi Y."/>
            <person name="Sutton P.L."/>
            <person name="Shakhbatyan R."/>
            <person name="Horii T."/>
            <person name="Yasunaga T."/>
            <person name="Barnwell J.W."/>
            <person name="Escalante A.A."/>
            <person name="Carlton J.M."/>
            <person name="Tanabe K."/>
        </authorList>
    </citation>
    <scope>NUCLEOTIDE SEQUENCE [LARGE SCALE GENOMIC DNA]</scope>
    <source>
        <strain evidence="1 2">B</strain>
    </source>
</reference>
<dbReference type="EMBL" id="DF157847">
    <property type="protein sequence ID" value="GAB69796.1"/>
    <property type="molecule type" value="Genomic_DNA"/>
</dbReference>
<dbReference type="OrthoDB" id="389398at2759"/>
<dbReference type="Proteomes" id="UP000006319">
    <property type="component" value="Unassembled WGS sequence"/>
</dbReference>
<gene>
    <name evidence="1" type="ORF">PCYB_005450</name>
</gene>
<proteinExistence type="predicted"/>
<evidence type="ECO:0008006" key="3">
    <source>
        <dbReference type="Google" id="ProtNLM"/>
    </source>
</evidence>
<sequence>YMTYDKYSELKRRFDATRSYTSESISLDNILKASKIHESIKSKYKTVFSELFSYMNHPIIYYHNDRMGCWYISYILYKEVYNILNRVYTEELFNDFKEFILRYNRYDSSDNNACLNDMLYVEPLIFRIMDYLYRLYELYINYKTMNEHLPNPNCKDFLAFLYLYNSFVRTYKSGTTFFNNVLQNFHKEINNAVLNYQAKCTGVTFNVDNLNLYSPIKPPESVVLESVVKHENNQN</sequence>
<name>K6UFB2_PLACD</name>
<accession>K6UFB2</accession>
<organism evidence="1 2">
    <name type="scientific">Plasmodium cynomolgi (strain B)</name>
    <dbReference type="NCBI Taxonomy" id="1120755"/>
    <lineage>
        <taxon>Eukaryota</taxon>
        <taxon>Sar</taxon>
        <taxon>Alveolata</taxon>
        <taxon>Apicomplexa</taxon>
        <taxon>Aconoidasida</taxon>
        <taxon>Haemosporida</taxon>
        <taxon>Plasmodiidae</taxon>
        <taxon>Plasmodium</taxon>
        <taxon>Plasmodium (Plasmodium)</taxon>
    </lineage>
</organism>
<evidence type="ECO:0000313" key="2">
    <source>
        <dbReference type="Proteomes" id="UP000006319"/>
    </source>
</evidence>
<keyword evidence="2" id="KW-1185">Reference proteome</keyword>
<feature type="non-terminal residue" evidence="1">
    <location>
        <position position="1"/>
    </location>
</feature>